<dbReference type="Gene3D" id="3.40.50.1820">
    <property type="entry name" value="alpha/beta hydrolase"/>
    <property type="match status" value="1"/>
</dbReference>
<name>A0ABQ8GB13_9PEZI</name>
<evidence type="ECO:0000256" key="4">
    <source>
        <dbReference type="ARBA" id="ARBA00022729"/>
    </source>
</evidence>
<evidence type="ECO:0000313" key="10">
    <source>
        <dbReference type="Proteomes" id="UP000774617"/>
    </source>
</evidence>
<evidence type="ECO:0000256" key="8">
    <source>
        <dbReference type="SAM" id="SignalP"/>
    </source>
</evidence>
<dbReference type="Pfam" id="PF01083">
    <property type="entry name" value="Cutinase"/>
    <property type="match status" value="1"/>
</dbReference>
<sequence length="215" mass="21277">MVQLTSAPLLSLVALAAAAPFDGNLNNGLTSRQAGAGNCKAMMVIFARGTTEPGTLGLIAGPPLQAALKAKMGGGNVQFQGVDYPADVPGFLAGGDAQGSKTMAQMVTQAVAACPNSDVVMVGYSQGGQLVHNAAQQLDSTTAAKVSSAVIFGDPDNPKPIPGIQNQKVICANGDLICAGQAVILAPHLSYGSNAGEAADFIASNAKAGGAAAAN</sequence>
<evidence type="ECO:0000256" key="5">
    <source>
        <dbReference type="ARBA" id="ARBA00022801"/>
    </source>
</evidence>
<gene>
    <name evidence="9" type="ORF">B0J12DRAFT_710917</name>
</gene>
<keyword evidence="6" id="KW-1015">Disulfide bond</keyword>
<dbReference type="InterPro" id="IPR011150">
    <property type="entry name" value="Cutinase_monf"/>
</dbReference>
<protein>
    <recommendedName>
        <fullName evidence="2">cutinase</fullName>
        <ecNumber evidence="2">3.1.1.74</ecNumber>
    </recommendedName>
</protein>
<feature type="chain" id="PRO_5045246633" description="cutinase" evidence="8">
    <location>
        <begin position="19"/>
        <end position="215"/>
    </location>
</feature>
<dbReference type="InterPro" id="IPR029058">
    <property type="entry name" value="AB_hydrolase_fold"/>
</dbReference>
<organism evidence="9 10">
    <name type="scientific">Macrophomina phaseolina</name>
    <dbReference type="NCBI Taxonomy" id="35725"/>
    <lineage>
        <taxon>Eukaryota</taxon>
        <taxon>Fungi</taxon>
        <taxon>Dikarya</taxon>
        <taxon>Ascomycota</taxon>
        <taxon>Pezizomycotina</taxon>
        <taxon>Dothideomycetes</taxon>
        <taxon>Dothideomycetes incertae sedis</taxon>
        <taxon>Botryosphaeriales</taxon>
        <taxon>Botryosphaeriaceae</taxon>
        <taxon>Macrophomina</taxon>
    </lineage>
</organism>
<dbReference type="PANTHER" id="PTHR48250:SF1">
    <property type="entry name" value="CUTINASE"/>
    <property type="match status" value="1"/>
</dbReference>
<evidence type="ECO:0000256" key="1">
    <source>
        <dbReference type="ARBA" id="ARBA00007534"/>
    </source>
</evidence>
<accession>A0ABQ8GB13</accession>
<dbReference type="EC" id="3.1.1.74" evidence="2"/>
<evidence type="ECO:0000256" key="6">
    <source>
        <dbReference type="ARBA" id="ARBA00023157"/>
    </source>
</evidence>
<keyword evidence="3" id="KW-0719">Serine esterase</keyword>
<evidence type="ECO:0000256" key="3">
    <source>
        <dbReference type="ARBA" id="ARBA00022487"/>
    </source>
</evidence>
<comment type="catalytic activity">
    <reaction evidence="7">
        <text>cutin + H2O = cutin monomers.</text>
        <dbReference type="EC" id="3.1.1.74"/>
    </reaction>
</comment>
<reference evidence="9 10" key="1">
    <citation type="journal article" date="2021" name="Nat. Commun.">
        <title>Genetic determinants of endophytism in the Arabidopsis root mycobiome.</title>
        <authorList>
            <person name="Mesny F."/>
            <person name="Miyauchi S."/>
            <person name="Thiergart T."/>
            <person name="Pickel B."/>
            <person name="Atanasova L."/>
            <person name="Karlsson M."/>
            <person name="Huettel B."/>
            <person name="Barry K.W."/>
            <person name="Haridas S."/>
            <person name="Chen C."/>
            <person name="Bauer D."/>
            <person name="Andreopoulos W."/>
            <person name="Pangilinan J."/>
            <person name="LaButti K."/>
            <person name="Riley R."/>
            <person name="Lipzen A."/>
            <person name="Clum A."/>
            <person name="Drula E."/>
            <person name="Henrissat B."/>
            <person name="Kohler A."/>
            <person name="Grigoriev I.V."/>
            <person name="Martin F.M."/>
            <person name="Hacquard S."/>
        </authorList>
    </citation>
    <scope>NUCLEOTIDE SEQUENCE [LARGE SCALE GENOMIC DNA]</scope>
    <source>
        <strain evidence="9 10">MPI-SDFR-AT-0080</strain>
    </source>
</reference>
<comment type="similarity">
    <text evidence="1">Belongs to the cutinase family.</text>
</comment>
<dbReference type="Proteomes" id="UP000774617">
    <property type="component" value="Unassembled WGS sequence"/>
</dbReference>
<proteinExistence type="inferred from homology"/>
<feature type="signal peptide" evidence="8">
    <location>
        <begin position="1"/>
        <end position="18"/>
    </location>
</feature>
<evidence type="ECO:0000313" key="9">
    <source>
        <dbReference type="EMBL" id="KAH7050305.1"/>
    </source>
</evidence>
<dbReference type="SUPFAM" id="SSF53474">
    <property type="entry name" value="alpha/beta-Hydrolases"/>
    <property type="match status" value="1"/>
</dbReference>
<dbReference type="EMBL" id="JAGTJR010000013">
    <property type="protein sequence ID" value="KAH7050305.1"/>
    <property type="molecule type" value="Genomic_DNA"/>
</dbReference>
<keyword evidence="10" id="KW-1185">Reference proteome</keyword>
<dbReference type="SMART" id="SM01110">
    <property type="entry name" value="Cutinase"/>
    <property type="match status" value="1"/>
</dbReference>
<evidence type="ECO:0000256" key="2">
    <source>
        <dbReference type="ARBA" id="ARBA00013095"/>
    </source>
</evidence>
<keyword evidence="4 8" id="KW-0732">Signal</keyword>
<dbReference type="PANTHER" id="PTHR48250">
    <property type="entry name" value="CUTINASE 2-RELATED"/>
    <property type="match status" value="1"/>
</dbReference>
<keyword evidence="5" id="KW-0378">Hydrolase</keyword>
<dbReference type="PRINTS" id="PR00129">
    <property type="entry name" value="CUTINASE"/>
</dbReference>
<evidence type="ECO:0000256" key="7">
    <source>
        <dbReference type="ARBA" id="ARBA00034045"/>
    </source>
</evidence>
<dbReference type="InterPro" id="IPR000675">
    <property type="entry name" value="Cutinase/axe"/>
</dbReference>
<comment type="caution">
    <text evidence="9">The sequence shown here is derived from an EMBL/GenBank/DDBJ whole genome shotgun (WGS) entry which is preliminary data.</text>
</comment>